<keyword evidence="24" id="KW-1185">Reference proteome</keyword>
<evidence type="ECO:0000256" key="8">
    <source>
        <dbReference type="ARBA" id="ARBA00022516"/>
    </source>
</evidence>
<dbReference type="STRING" id="37293.ENSANAP00000003860"/>
<dbReference type="InterPro" id="IPR015797">
    <property type="entry name" value="NUDIX_hydrolase-like_dom_sf"/>
</dbReference>
<dbReference type="EC" id="5.3.3.2" evidence="7"/>
<reference evidence="23" key="2">
    <citation type="submission" date="2025-09" db="UniProtKB">
        <authorList>
            <consortium name="Ensembl"/>
        </authorList>
    </citation>
    <scope>IDENTIFICATION</scope>
</reference>
<evidence type="ECO:0000256" key="1">
    <source>
        <dbReference type="ARBA" id="ARBA00000374"/>
    </source>
</evidence>
<keyword evidence="17" id="KW-1207">Sterol metabolism</keyword>
<evidence type="ECO:0000256" key="10">
    <source>
        <dbReference type="ARBA" id="ARBA00022723"/>
    </source>
</evidence>
<evidence type="ECO:0000256" key="6">
    <source>
        <dbReference type="ARBA" id="ARBA00007579"/>
    </source>
</evidence>
<evidence type="ECO:0000256" key="20">
    <source>
        <dbReference type="ARBA" id="ARBA00023235"/>
    </source>
</evidence>
<keyword evidence="18" id="KW-0753">Steroid metabolism</keyword>
<dbReference type="InterPro" id="IPR011876">
    <property type="entry name" value="IsopentenylPP_isomerase_typ1"/>
</dbReference>
<sequence length="287" mass="33069">MWRGLALARAIGFVARGWGQWAVRAADSTQSRLKVGARGSVVVRVRRTLSVLGQIRHFVMMPEINTDHLDEQQVQLLAEMCILIDENDNKIGAETKKNCHLNENIDKGLLHRAFSVFLFNTENKLLLQQRSDAKITFPGCFTNTCCSHPLSNPGELEENDALGVKRAAQRRLKAELGIPLEQVPPEEINYLTRIYYKAQSDGIWGEHEIDYILFVRKNVTLNPDPNEIKTYCYVSKEELKELLKKAANGEIKITPWFQIIAETFLFKWWDNLNHLNQFVDHEKIHRM</sequence>
<dbReference type="FunFam" id="3.90.79.10:FF:000012">
    <property type="entry name" value="Isopentenyl-diphosphate Delta-isomerase 1"/>
    <property type="match status" value="1"/>
</dbReference>
<dbReference type="Ensembl" id="ENSANAT00000021561.1">
    <property type="protein sequence ID" value="ENSANAP00000003860.1"/>
    <property type="gene ID" value="ENSANAG00000019967.1"/>
</dbReference>
<keyword evidence="15" id="KW-0443">Lipid metabolism</keyword>
<dbReference type="GO" id="GO:0004452">
    <property type="term" value="F:isopentenyl-diphosphate delta-isomerase activity"/>
    <property type="evidence" value="ECO:0007669"/>
    <property type="project" value="UniProtKB-EC"/>
</dbReference>
<evidence type="ECO:0000256" key="12">
    <source>
        <dbReference type="ARBA" id="ARBA00022842"/>
    </source>
</evidence>
<evidence type="ECO:0000256" key="13">
    <source>
        <dbReference type="ARBA" id="ARBA00022955"/>
    </source>
</evidence>
<comment type="pathway">
    <text evidence="5">Isoprenoid biosynthesis; dimethylallyl diphosphate biosynthesis; dimethylallyl diphosphate from isopentenyl diphosphate: step 1/1.</text>
</comment>
<feature type="domain" description="Nudix hydrolase" evidence="22">
    <location>
        <begin position="109"/>
        <end position="259"/>
    </location>
</feature>
<dbReference type="Gene3D" id="3.90.79.10">
    <property type="entry name" value="Nucleoside Triphosphate Pyrophosphohydrolase"/>
    <property type="match status" value="1"/>
</dbReference>
<evidence type="ECO:0000259" key="22">
    <source>
        <dbReference type="PROSITE" id="PS51462"/>
    </source>
</evidence>
<dbReference type="GO" id="GO:0050992">
    <property type="term" value="P:dimethylallyl diphosphate biosynthetic process"/>
    <property type="evidence" value="ECO:0007669"/>
    <property type="project" value="UniProtKB-UniPathway"/>
</dbReference>
<dbReference type="PANTHER" id="PTHR10885:SF0">
    <property type="entry name" value="ISOPENTENYL-DIPHOSPHATE DELTA-ISOMERASE"/>
    <property type="match status" value="1"/>
</dbReference>
<dbReference type="SUPFAM" id="SSF55811">
    <property type="entry name" value="Nudix"/>
    <property type="match status" value="1"/>
</dbReference>
<keyword evidence="16" id="KW-0576">Peroxisome</keyword>
<accession>A0A2K5C5C0</accession>
<evidence type="ECO:0000256" key="4">
    <source>
        <dbReference type="ARBA" id="ARBA00004275"/>
    </source>
</evidence>
<evidence type="ECO:0000256" key="7">
    <source>
        <dbReference type="ARBA" id="ARBA00012057"/>
    </source>
</evidence>
<keyword evidence="12" id="KW-0460">Magnesium</keyword>
<evidence type="ECO:0000256" key="2">
    <source>
        <dbReference type="ARBA" id="ARBA00001946"/>
    </source>
</evidence>
<evidence type="ECO:0000256" key="15">
    <source>
        <dbReference type="ARBA" id="ARBA00023098"/>
    </source>
</evidence>
<comment type="catalytic activity">
    <reaction evidence="1">
        <text>isopentenyl diphosphate = dimethylallyl diphosphate</text>
        <dbReference type="Rhea" id="RHEA:23284"/>
        <dbReference type="ChEBI" id="CHEBI:57623"/>
        <dbReference type="ChEBI" id="CHEBI:128769"/>
        <dbReference type="EC" id="5.3.3.2"/>
    </reaction>
</comment>
<keyword evidence="8" id="KW-0444">Lipid biosynthesis</keyword>
<dbReference type="PROSITE" id="PS51462">
    <property type="entry name" value="NUDIX"/>
    <property type="match status" value="1"/>
</dbReference>
<evidence type="ECO:0000256" key="3">
    <source>
        <dbReference type="ARBA" id="ARBA00003951"/>
    </source>
</evidence>
<evidence type="ECO:0000256" key="16">
    <source>
        <dbReference type="ARBA" id="ARBA00023140"/>
    </source>
</evidence>
<evidence type="ECO:0000256" key="9">
    <source>
        <dbReference type="ARBA" id="ARBA00022548"/>
    </source>
</evidence>
<feature type="chain" id="PRO_5014406524" description="isopentenyl-diphosphate Delta-isomerase" evidence="21">
    <location>
        <begin position="20"/>
        <end position="287"/>
    </location>
</feature>
<keyword evidence="20" id="KW-0413">Isomerase</keyword>
<proteinExistence type="inferred from homology"/>
<comment type="function">
    <text evidence="3">Catalyzes the 1,3-allylic rearrangement of the homoallylic substrate isopentenyl (IPP) to its highly electrophilic allylic isomer, dimethylallyl diphosphate (DMAPP).</text>
</comment>
<comment type="cofactor">
    <cofactor evidence="2">
        <name>Mg(2+)</name>
        <dbReference type="ChEBI" id="CHEBI:18420"/>
    </cofactor>
</comment>
<evidence type="ECO:0000256" key="19">
    <source>
        <dbReference type="ARBA" id="ARBA00023229"/>
    </source>
</evidence>
<dbReference type="AlphaFoldDB" id="A0A2K5C5C0"/>
<evidence type="ECO:0000313" key="23">
    <source>
        <dbReference type="Ensembl" id="ENSANAP00000003860.1"/>
    </source>
</evidence>
<dbReference type="UniPathway" id="UPA00059">
    <property type="reaction ID" value="UER00104"/>
</dbReference>
<dbReference type="Pfam" id="PF00293">
    <property type="entry name" value="NUDIX"/>
    <property type="match status" value="1"/>
</dbReference>
<keyword evidence="21" id="KW-0732">Signal</keyword>
<gene>
    <name evidence="23" type="primary">IDI1</name>
</gene>
<protein>
    <recommendedName>
        <fullName evidence="7">isopentenyl-diphosphate Delta-isomerase</fullName>
        <ecNumber evidence="7">5.3.3.2</ecNumber>
    </recommendedName>
</protein>
<dbReference type="CDD" id="cd02885">
    <property type="entry name" value="NUDIX_IPP_Isomerase"/>
    <property type="match status" value="1"/>
</dbReference>
<dbReference type="GO" id="GO:0009240">
    <property type="term" value="P:isopentenyl diphosphate biosynthetic process"/>
    <property type="evidence" value="ECO:0007669"/>
    <property type="project" value="TreeGrafter"/>
</dbReference>
<dbReference type="KEGG" id="anan:105727203"/>
<evidence type="ECO:0000256" key="11">
    <source>
        <dbReference type="ARBA" id="ARBA00022778"/>
    </source>
</evidence>
<dbReference type="NCBIfam" id="TIGR02150">
    <property type="entry name" value="IPP_isom_1"/>
    <property type="match status" value="1"/>
</dbReference>
<keyword evidence="10" id="KW-0479">Metal-binding</keyword>
<comment type="similarity">
    <text evidence="6">Belongs to the IPP isomerase type 1 family.</text>
</comment>
<dbReference type="Proteomes" id="UP000233020">
    <property type="component" value="Unplaced"/>
</dbReference>
<keyword evidence="14" id="KW-0756">Sterol biosynthesis</keyword>
<keyword evidence="11" id="KW-0152">Cholesterol biosynthesis</keyword>
<evidence type="ECO:0000256" key="5">
    <source>
        <dbReference type="ARBA" id="ARBA00004826"/>
    </source>
</evidence>
<dbReference type="OMA" id="KAPFDNG"/>
<dbReference type="GeneTree" id="ENSGT00390000008527"/>
<name>A0A2K5C5C0_AOTNA</name>
<dbReference type="GeneID" id="105727203"/>
<keyword evidence="13" id="KW-0752">Steroid biosynthesis</keyword>
<comment type="subcellular location">
    <subcellularLocation>
        <location evidence="4">Peroxisome</location>
    </subcellularLocation>
</comment>
<dbReference type="GO" id="GO:0005777">
    <property type="term" value="C:peroxisome"/>
    <property type="evidence" value="ECO:0007669"/>
    <property type="project" value="UniProtKB-SubCell"/>
</dbReference>
<evidence type="ECO:0000256" key="21">
    <source>
        <dbReference type="SAM" id="SignalP"/>
    </source>
</evidence>
<evidence type="ECO:0000256" key="17">
    <source>
        <dbReference type="ARBA" id="ARBA00023166"/>
    </source>
</evidence>
<organism evidence="23 24">
    <name type="scientific">Aotus nancymaae</name>
    <name type="common">Ma's night monkey</name>
    <dbReference type="NCBI Taxonomy" id="37293"/>
    <lineage>
        <taxon>Eukaryota</taxon>
        <taxon>Metazoa</taxon>
        <taxon>Chordata</taxon>
        <taxon>Craniata</taxon>
        <taxon>Vertebrata</taxon>
        <taxon>Euteleostomi</taxon>
        <taxon>Mammalia</taxon>
        <taxon>Eutheria</taxon>
        <taxon>Euarchontoglires</taxon>
        <taxon>Primates</taxon>
        <taxon>Haplorrhini</taxon>
        <taxon>Platyrrhini</taxon>
        <taxon>Aotidae</taxon>
        <taxon>Aotus</taxon>
    </lineage>
</organism>
<dbReference type="CTD" id="3422"/>
<keyword evidence="19" id="KW-0414">Isoprene biosynthesis</keyword>
<reference evidence="23" key="1">
    <citation type="submission" date="2025-08" db="UniProtKB">
        <authorList>
            <consortium name="Ensembl"/>
        </authorList>
    </citation>
    <scope>IDENTIFICATION</scope>
</reference>
<dbReference type="InterPro" id="IPR000086">
    <property type="entry name" value="NUDIX_hydrolase_dom"/>
</dbReference>
<feature type="signal peptide" evidence="21">
    <location>
        <begin position="1"/>
        <end position="19"/>
    </location>
</feature>
<evidence type="ECO:0000256" key="14">
    <source>
        <dbReference type="ARBA" id="ARBA00023011"/>
    </source>
</evidence>
<dbReference type="PANTHER" id="PTHR10885">
    <property type="entry name" value="ISOPENTENYL-DIPHOSPHATE DELTA-ISOMERASE"/>
    <property type="match status" value="1"/>
</dbReference>
<dbReference type="OrthoDB" id="510307at2759"/>
<keyword evidence="9" id="KW-0153">Cholesterol metabolism</keyword>
<evidence type="ECO:0000256" key="18">
    <source>
        <dbReference type="ARBA" id="ARBA00023221"/>
    </source>
</evidence>
<dbReference type="GO" id="GO:0006695">
    <property type="term" value="P:cholesterol biosynthetic process"/>
    <property type="evidence" value="ECO:0007669"/>
    <property type="project" value="UniProtKB-KW"/>
</dbReference>
<dbReference type="GO" id="GO:0046872">
    <property type="term" value="F:metal ion binding"/>
    <property type="evidence" value="ECO:0007669"/>
    <property type="project" value="UniProtKB-KW"/>
</dbReference>
<evidence type="ECO:0000313" key="24">
    <source>
        <dbReference type="Proteomes" id="UP000233020"/>
    </source>
</evidence>